<dbReference type="HAMAP" id="MF_02005">
    <property type="entry name" value="Val_tRNA_synth_type2"/>
    <property type="match status" value="1"/>
</dbReference>
<feature type="domain" description="Aminoacyl-tRNA synthetase class Ia" evidence="9">
    <location>
        <begin position="113"/>
        <end position="623"/>
    </location>
</feature>
<keyword evidence="4 8" id="KW-0067">ATP-binding</keyword>
<dbReference type="InterPro" id="IPR014729">
    <property type="entry name" value="Rossmann-like_a/b/a_fold"/>
</dbReference>
<gene>
    <name evidence="8 11" type="primary">valS</name>
    <name evidence="11" type="ORF">RM423_03560</name>
</gene>
<dbReference type="InterPro" id="IPR009080">
    <property type="entry name" value="tRNAsynth_Ia_anticodon-bd"/>
</dbReference>
<protein>
    <recommendedName>
        <fullName evidence="8">Valine--tRNA ligase</fullName>
        <ecNumber evidence="8">6.1.1.9</ecNumber>
    </recommendedName>
    <alternativeName>
        <fullName evidence="8">Valyl-tRNA synthetase</fullName>
        <shortName evidence="8">ValRS</shortName>
    </alternativeName>
</protein>
<dbReference type="InterPro" id="IPR009008">
    <property type="entry name" value="Val/Leu/Ile-tRNA-synth_edit"/>
</dbReference>
<feature type="binding site" evidence="8">
    <location>
        <position position="589"/>
    </location>
    <ligand>
        <name>ATP</name>
        <dbReference type="ChEBI" id="CHEBI:30616"/>
    </ligand>
</feature>
<keyword evidence="3 8" id="KW-0547">Nucleotide-binding</keyword>
<sequence length="862" mass="96753">MTTAPDRPTVDGLEAKWDQVWQRDETYRFDRTKSRAEVYSIDTPPPTVSGELHLGTVFGYVQVDAIARFRRMRGRAVFYPIGWDDNGLPTERRVQNLYGVRCNPALDYDPDLKIEADPNRKGRAPQRDVSRPNFLELCHQQTELDEKVFEQVFRDVGLSVDWNLAYATIDDRCRRIAQRAFLQNVAKQDAYIAEAPTLWDVDFQTAVAQAEVEDRPVKSSYVRLLFQRPDGSTVEIDTTRPELLPGCVAVVVSPDDPRYADLIGTELTTPLFNVAVPVLAHRLADASKGTGMAMVCTFGDNTDVIWWRELRLPLRSIINRDGRLRRAVPEWLSSGAGSFSSAEELWADFAGKTAAQARARIVELLTDASLVAGEPRPIEHDVKFYEKGDRPLEIVTSRQWYIRNGALDTELRNRLLRGAAELNWYPEFMQTRLEHWIAGLNTDWLVSRQRFFGVPLPLWYPIDADGVPIWSEPIVPEVERLPIDPQVDVPIGFDASQRGLPGGFTGDPDVMDTWATSSLSPQIVCGWTEDDDLFSRTFPMDLRPQGPEIIRTWTFSTMLRGILQHDCLPWANVSINGWILDPDRKKMSKSKGNVETPASLVADFGADGVRYWACRAGQGVDTAVDRGQMRVGRRLAVKLLNVSKFVLGLVSEDLQGGAVTEPVDLAMLRQLANVADRATASFDRYDYRQALDITEEFFWRFCDDYVELVKSRSYGSDDGARSAQAALAAALSVLQRLLAPMLPFVAEEVWSWWQEGSVHRAEWPTADSLTPQLAGLDESVTAAFDTAATILRHVRKAKTDAKKGMRWPVRLLRVQDSADVLAVLRRTLVDVQAAGTVAEVELVEAAEQSVTITLADEMPEQA</sequence>
<dbReference type="InterPro" id="IPR001412">
    <property type="entry name" value="aa-tRNA-synth_I_CS"/>
</dbReference>
<dbReference type="InterPro" id="IPR002303">
    <property type="entry name" value="Valyl-tRNA_ligase"/>
</dbReference>
<keyword evidence="5 8" id="KW-0648">Protein biosynthesis</keyword>
<keyword evidence="2 8" id="KW-0436">Ligase</keyword>
<dbReference type="CDD" id="cd07962">
    <property type="entry name" value="Anticodon_Ia_Val"/>
    <property type="match status" value="1"/>
</dbReference>
<dbReference type="Gene3D" id="1.10.730.10">
    <property type="entry name" value="Isoleucyl-tRNA Synthetase, Domain 1"/>
    <property type="match status" value="1"/>
</dbReference>
<dbReference type="Proteomes" id="UP001183176">
    <property type="component" value="Unassembled WGS sequence"/>
</dbReference>
<dbReference type="InterPro" id="IPR048044">
    <property type="entry name" value="Valyl-tRNA_ligase_actino"/>
</dbReference>
<evidence type="ECO:0000256" key="5">
    <source>
        <dbReference type="ARBA" id="ARBA00022917"/>
    </source>
</evidence>
<comment type="domain">
    <text evidence="8">ValRS has two distinct active sites: one for aminoacylation and one for editing. The misactivated threonine is translocated from the active site to the editing site.</text>
</comment>
<dbReference type="PANTHER" id="PTHR11946:SF93">
    <property type="entry name" value="VALINE--TRNA LIGASE, CHLOROPLASTIC_MITOCHONDRIAL 2"/>
    <property type="match status" value="1"/>
</dbReference>
<dbReference type="PROSITE" id="PS00178">
    <property type="entry name" value="AA_TRNA_LIGASE_I"/>
    <property type="match status" value="1"/>
</dbReference>
<evidence type="ECO:0000256" key="1">
    <source>
        <dbReference type="ARBA" id="ARBA00022490"/>
    </source>
</evidence>
<dbReference type="InterPro" id="IPR022874">
    <property type="entry name" value="Valine-tRNA_ligase_type_2"/>
</dbReference>
<comment type="function">
    <text evidence="8">Catalyzes the attachment of valine to tRNA(Val). As ValRS can inadvertently accommodate and process structurally similar amino acids such as threonine, to avoid such errors, it has a 'posttransfer' editing activity that hydrolyzes mischarged Thr-tRNA(Val) in a tRNA-dependent manner.</text>
</comment>
<dbReference type="SUPFAM" id="SSF47323">
    <property type="entry name" value="Anticodon-binding domain of a subclass of class I aminoacyl-tRNA synthetases"/>
    <property type="match status" value="1"/>
</dbReference>
<evidence type="ECO:0000259" key="9">
    <source>
        <dbReference type="Pfam" id="PF00133"/>
    </source>
</evidence>
<comment type="subunit">
    <text evidence="8">Monomer.</text>
</comment>
<dbReference type="PRINTS" id="PR00986">
    <property type="entry name" value="TRNASYNTHVAL"/>
</dbReference>
<reference evidence="12" key="1">
    <citation type="submission" date="2023-07" db="EMBL/GenBank/DDBJ databases">
        <title>30 novel species of actinomycetes from the DSMZ collection.</title>
        <authorList>
            <person name="Nouioui I."/>
        </authorList>
    </citation>
    <scope>NUCLEOTIDE SEQUENCE [LARGE SCALE GENOMIC DNA]</scope>
    <source>
        <strain evidence="12">DSM 44399</strain>
    </source>
</reference>
<dbReference type="Pfam" id="PF00133">
    <property type="entry name" value="tRNA-synt_1"/>
    <property type="match status" value="2"/>
</dbReference>
<dbReference type="InterPro" id="IPR002300">
    <property type="entry name" value="aa-tRNA-synth_Ia"/>
</dbReference>
<keyword evidence="6 8" id="KW-0030">Aminoacyl-tRNA synthetase</keyword>
<comment type="caution">
    <text evidence="8">Lacks conserved residue(s) required for the propagation of feature annotation.</text>
</comment>
<comment type="similarity">
    <text evidence="8">Belongs to the class-I aminoacyl-tRNA synthetase family. ValS type 2 subfamily.</text>
</comment>
<feature type="domain" description="Aminoacyl-tRNA synthetase class Ia" evidence="9">
    <location>
        <begin position="17"/>
        <end position="100"/>
    </location>
</feature>
<dbReference type="PANTHER" id="PTHR11946">
    <property type="entry name" value="VALYL-TRNA SYNTHETASES"/>
    <property type="match status" value="1"/>
</dbReference>
<evidence type="ECO:0000256" key="7">
    <source>
        <dbReference type="ARBA" id="ARBA00047552"/>
    </source>
</evidence>
<comment type="catalytic activity">
    <reaction evidence="7 8">
        <text>tRNA(Val) + L-valine + ATP = L-valyl-tRNA(Val) + AMP + diphosphate</text>
        <dbReference type="Rhea" id="RHEA:10704"/>
        <dbReference type="Rhea" id="RHEA-COMP:9672"/>
        <dbReference type="Rhea" id="RHEA-COMP:9708"/>
        <dbReference type="ChEBI" id="CHEBI:30616"/>
        <dbReference type="ChEBI" id="CHEBI:33019"/>
        <dbReference type="ChEBI" id="CHEBI:57762"/>
        <dbReference type="ChEBI" id="CHEBI:78442"/>
        <dbReference type="ChEBI" id="CHEBI:78537"/>
        <dbReference type="ChEBI" id="CHEBI:456215"/>
        <dbReference type="EC" id="6.1.1.9"/>
    </reaction>
</comment>
<dbReference type="EMBL" id="JAVREH010000003">
    <property type="protein sequence ID" value="MDT0260464.1"/>
    <property type="molecule type" value="Genomic_DNA"/>
</dbReference>
<feature type="domain" description="Methionyl/Valyl/Leucyl/Isoleucyl-tRNA synthetase anticodon-binding" evidence="10">
    <location>
        <begin position="664"/>
        <end position="810"/>
    </location>
</feature>
<dbReference type="Gene3D" id="3.40.50.620">
    <property type="entry name" value="HUPs"/>
    <property type="match status" value="2"/>
</dbReference>
<evidence type="ECO:0000256" key="4">
    <source>
        <dbReference type="ARBA" id="ARBA00022840"/>
    </source>
</evidence>
<dbReference type="NCBIfam" id="NF000540">
    <property type="entry name" value="alt_ValS"/>
    <property type="match status" value="1"/>
</dbReference>
<dbReference type="RefSeq" id="WP_311421615.1">
    <property type="nucleotide sequence ID" value="NZ_JAVREH010000003.1"/>
</dbReference>
<evidence type="ECO:0000256" key="6">
    <source>
        <dbReference type="ARBA" id="ARBA00023146"/>
    </source>
</evidence>
<dbReference type="NCBIfam" id="NF009687">
    <property type="entry name" value="PRK13208.1"/>
    <property type="match status" value="1"/>
</dbReference>
<evidence type="ECO:0000256" key="3">
    <source>
        <dbReference type="ARBA" id="ARBA00022741"/>
    </source>
</evidence>
<evidence type="ECO:0000259" key="10">
    <source>
        <dbReference type="Pfam" id="PF08264"/>
    </source>
</evidence>
<feature type="short sequence motif" description="'KMSKS' region" evidence="8">
    <location>
        <begin position="586"/>
        <end position="590"/>
    </location>
</feature>
<dbReference type="InterPro" id="IPR033705">
    <property type="entry name" value="Anticodon_Ia_Val"/>
</dbReference>
<dbReference type="EC" id="6.1.1.9" evidence="8"/>
<evidence type="ECO:0000313" key="12">
    <source>
        <dbReference type="Proteomes" id="UP001183176"/>
    </source>
</evidence>
<dbReference type="GO" id="GO:0004832">
    <property type="term" value="F:valine-tRNA ligase activity"/>
    <property type="evidence" value="ECO:0007669"/>
    <property type="project" value="UniProtKB-EC"/>
</dbReference>
<dbReference type="SUPFAM" id="SSF50677">
    <property type="entry name" value="ValRS/IleRS/LeuRS editing domain"/>
    <property type="match status" value="1"/>
</dbReference>
<keyword evidence="1 8" id="KW-0963">Cytoplasm</keyword>
<name>A0ABU2J7I7_9ACTN</name>
<comment type="caution">
    <text evidence="11">The sequence shown here is derived from an EMBL/GenBank/DDBJ whole genome shotgun (WGS) entry which is preliminary data.</text>
</comment>
<evidence type="ECO:0000256" key="8">
    <source>
        <dbReference type="HAMAP-Rule" id="MF_02005"/>
    </source>
</evidence>
<keyword evidence="12" id="KW-1185">Reference proteome</keyword>
<dbReference type="InterPro" id="IPR013155">
    <property type="entry name" value="M/V/L/I-tRNA-synth_anticd-bd"/>
</dbReference>
<comment type="subcellular location">
    <subcellularLocation>
        <location evidence="8">Cytoplasm</location>
    </subcellularLocation>
</comment>
<proteinExistence type="inferred from homology"/>
<evidence type="ECO:0000256" key="2">
    <source>
        <dbReference type="ARBA" id="ARBA00022598"/>
    </source>
</evidence>
<dbReference type="SUPFAM" id="SSF52374">
    <property type="entry name" value="Nucleotidylyl transferase"/>
    <property type="match status" value="1"/>
</dbReference>
<evidence type="ECO:0000313" key="11">
    <source>
        <dbReference type="EMBL" id="MDT0260464.1"/>
    </source>
</evidence>
<dbReference type="Pfam" id="PF08264">
    <property type="entry name" value="Anticodon_1"/>
    <property type="match status" value="1"/>
</dbReference>
<organism evidence="11 12">
    <name type="scientific">Jatrophihabitans lederbergiae</name>
    <dbReference type="NCBI Taxonomy" id="3075547"/>
    <lineage>
        <taxon>Bacteria</taxon>
        <taxon>Bacillati</taxon>
        <taxon>Actinomycetota</taxon>
        <taxon>Actinomycetes</taxon>
        <taxon>Jatrophihabitantales</taxon>
        <taxon>Jatrophihabitantaceae</taxon>
        <taxon>Jatrophihabitans</taxon>
    </lineage>
</organism>
<accession>A0ABU2J7I7</accession>